<evidence type="ECO:0000256" key="1">
    <source>
        <dbReference type="SAM" id="SignalP"/>
    </source>
</evidence>
<evidence type="ECO:0000313" key="2">
    <source>
        <dbReference type="EMBL" id="TJY68372.1"/>
    </source>
</evidence>
<keyword evidence="1" id="KW-0732">Signal</keyword>
<reference evidence="2 3" key="1">
    <citation type="submission" date="2019-04" db="EMBL/GenBank/DDBJ databases">
        <title>Sphingobacterium olei sp. nov., isolated from oil-contaminated soil.</title>
        <authorList>
            <person name="Liu B."/>
        </authorList>
    </citation>
    <scope>NUCLEOTIDE SEQUENCE [LARGE SCALE GENOMIC DNA]</scope>
    <source>
        <strain evidence="2 3">Y3L14</strain>
    </source>
</reference>
<evidence type="ECO:0000313" key="3">
    <source>
        <dbReference type="Proteomes" id="UP000309872"/>
    </source>
</evidence>
<dbReference type="InterPro" id="IPR019861">
    <property type="entry name" value="PorP/SprF_Bacteroidetes"/>
</dbReference>
<accession>A0A4U0HCM0</accession>
<protein>
    <submittedName>
        <fullName evidence="2">Type IX secretion system membrane protein PorP/SprF</fullName>
    </submittedName>
</protein>
<gene>
    <name evidence="2" type="ORF">FAZ19_03715</name>
</gene>
<dbReference type="NCBIfam" id="TIGR03519">
    <property type="entry name" value="T9SS_PorP_fam"/>
    <property type="match status" value="1"/>
</dbReference>
<keyword evidence="3" id="KW-1185">Reference proteome</keyword>
<dbReference type="Proteomes" id="UP000309872">
    <property type="component" value="Unassembled WGS sequence"/>
</dbReference>
<feature type="chain" id="PRO_5020467593" evidence="1">
    <location>
        <begin position="27"/>
        <end position="302"/>
    </location>
</feature>
<feature type="signal peptide" evidence="1">
    <location>
        <begin position="1"/>
        <end position="26"/>
    </location>
</feature>
<dbReference type="EMBL" id="SUKA01000001">
    <property type="protein sequence ID" value="TJY68372.1"/>
    <property type="molecule type" value="Genomic_DNA"/>
</dbReference>
<name>A0A4U0HCM0_9SPHI</name>
<dbReference type="Pfam" id="PF11751">
    <property type="entry name" value="PorP_SprF"/>
    <property type="match status" value="1"/>
</dbReference>
<dbReference type="RefSeq" id="WP_136819237.1">
    <property type="nucleotide sequence ID" value="NZ_BMJX01000001.1"/>
</dbReference>
<proteinExistence type="predicted"/>
<comment type="caution">
    <text evidence="2">The sequence shown here is derived from an EMBL/GenBank/DDBJ whole genome shotgun (WGS) entry which is preliminary data.</text>
</comment>
<organism evidence="2 3">
    <name type="scientific">Sphingobacterium alkalisoli</name>
    <dbReference type="NCBI Taxonomy" id="1874115"/>
    <lineage>
        <taxon>Bacteria</taxon>
        <taxon>Pseudomonadati</taxon>
        <taxon>Bacteroidota</taxon>
        <taxon>Sphingobacteriia</taxon>
        <taxon>Sphingobacteriales</taxon>
        <taxon>Sphingobacteriaceae</taxon>
        <taxon>Sphingobacterium</taxon>
    </lineage>
</organism>
<dbReference type="AlphaFoldDB" id="A0A4U0HCM0"/>
<dbReference type="OrthoDB" id="1493187at2"/>
<sequence length="302" mass="33686">MRKTGYFYRSFIAVFMISILAVEVNAQQQLGTYLQYQQHPEAINSAYTLASDQAKVYSVGRKQWMGIDGAPATVLLGGHIKTSNERSAVGFNLLYDKIGPERYTEASAFYGHSIQLSENDYISGTVGLGLRFYNVRFALLEQSDQSLRSDINERVGSIGLSFLYHRPEQFYVGVSVPRIGAEQFKEVQVFRENYSAVAAYLFTVDQGFHVKAATWLSMMDNEEMLGNFSATAYFNRKIGLGLNYGTSRDMGVIASFQVSNSFKFGYGYQFGVASTNISGMRNGSHEISLSYHFSKGGGLRLL</sequence>